<dbReference type="Pfam" id="PF04404">
    <property type="entry name" value="ERF"/>
    <property type="match status" value="1"/>
</dbReference>
<dbReference type="HOGENOM" id="CLU_085680_1_0_6"/>
<dbReference type="STRING" id="406818.XBJ1_1173"/>
<organism evidence="1 2">
    <name type="scientific">Xenorhabdus bovienii (strain SS-2004)</name>
    <name type="common">Xenorhabdus nematophila subsp. bovienii</name>
    <dbReference type="NCBI Taxonomy" id="406818"/>
    <lineage>
        <taxon>Bacteria</taxon>
        <taxon>Pseudomonadati</taxon>
        <taxon>Pseudomonadota</taxon>
        <taxon>Gammaproteobacteria</taxon>
        <taxon>Enterobacterales</taxon>
        <taxon>Morganellaceae</taxon>
        <taxon>Xenorhabdus</taxon>
    </lineage>
</organism>
<name>D3V014_XENBS</name>
<dbReference type="RefSeq" id="WP_012987717.1">
    <property type="nucleotide sequence ID" value="NC_013892.1"/>
</dbReference>
<evidence type="ECO:0000313" key="2">
    <source>
        <dbReference type="Proteomes" id="UP000002045"/>
    </source>
</evidence>
<dbReference type="eggNOG" id="COG3723">
    <property type="taxonomic scope" value="Bacteria"/>
</dbReference>
<accession>D3V014</accession>
<protein>
    <recommendedName>
        <fullName evidence="3">ERF family protein</fullName>
    </recommendedName>
</protein>
<evidence type="ECO:0008006" key="3">
    <source>
        <dbReference type="Google" id="ProtNLM"/>
    </source>
</evidence>
<dbReference type="AlphaFoldDB" id="D3V014"/>
<evidence type="ECO:0000313" key="1">
    <source>
        <dbReference type="EMBL" id="CBJ80307.1"/>
    </source>
</evidence>
<gene>
    <name evidence="1" type="ordered locus">XBJ1_1173</name>
</gene>
<reference evidence="1 2" key="1">
    <citation type="journal article" date="2011" name="PLoS ONE">
        <title>The entomopathogenic bacterial endosymbionts xenorhabdus and photorhabdus: convergent lifestyles from divergent genomes.</title>
        <authorList>
            <person name="Chaston J.M."/>
            <person name="Suen G."/>
            <person name="Tucker S.L."/>
            <person name="Andersen A.W."/>
            <person name="Bhasin A."/>
            <person name="Bode E."/>
            <person name="Bode H.B."/>
            <person name="Brachmann A.O."/>
            <person name="Cowles C.E."/>
            <person name="Cowles K.N."/>
            <person name="Darby C."/>
            <person name="de Leon L."/>
            <person name="Drace K."/>
            <person name="Du Z."/>
            <person name="Givaudan A."/>
            <person name="Herbert Tran E.E."/>
            <person name="Jewell K.A."/>
            <person name="Knack J.J."/>
            <person name="Krasomil-Osterfeld K.C."/>
            <person name="Kukor R."/>
            <person name="Lanois A."/>
            <person name="Latreille P."/>
            <person name="Leimgruber N.K."/>
            <person name="Lipke C.M."/>
            <person name="Liu R."/>
            <person name="Lu X."/>
            <person name="Martens E.C."/>
            <person name="Marri P.R."/>
            <person name="Medigue C."/>
            <person name="Menard M.L."/>
            <person name="Miller N.M."/>
            <person name="Morales-Soto N."/>
            <person name="Norton S."/>
            <person name="Ogier J.C."/>
            <person name="Orchard S.S."/>
            <person name="Park D."/>
            <person name="Park Y."/>
            <person name="Qurollo B.A."/>
            <person name="Sugar D.R."/>
            <person name="Richards G.R."/>
            <person name="Rouy Z."/>
            <person name="Slominski B."/>
            <person name="Slominski K."/>
            <person name="Snyder H."/>
            <person name="Tjaden B.C."/>
            <person name="van der Hoeven R."/>
            <person name="Welch R.D."/>
            <person name="Wheeler C."/>
            <person name="Xiang B."/>
            <person name="Barbazuk B."/>
            <person name="Gaudriault S."/>
            <person name="Goodner B."/>
            <person name="Slater S.C."/>
            <person name="Forst S."/>
            <person name="Goldman B.S."/>
            <person name="Goodrich-Blair H."/>
        </authorList>
    </citation>
    <scope>NUCLEOTIDE SEQUENCE [LARGE SCALE GENOMIC DNA]</scope>
    <source>
        <strain evidence="1 2">SS-2004</strain>
    </source>
</reference>
<sequence>MQEVVTREQDYHVAEPTGNAAAAPMRLIEMAVSSNADIDKLERLLELQTKWEAGQARKEFLDAMAAFQSALPTIKKLKQADFGAGKAKYKYASLDDISEQIKPFLQKFGLSYRFEQKMESGVITVKCIVSHKSGHYESCEMMSTPDQSGGKNSIQQSASAITYLRRYTLTGALGIATADEDIDGRISSSTPSNGVSAKTMERINAMLIGMDKTWDDDLLPLCSKIFNREINSPYDLSELEANKAEDFLSKKVKNNGQL</sequence>
<dbReference type="InterPro" id="IPR007499">
    <property type="entry name" value="ERF_bacteria_virus"/>
</dbReference>
<proteinExistence type="predicted"/>
<dbReference type="Proteomes" id="UP000002045">
    <property type="component" value="Chromosome"/>
</dbReference>
<dbReference type="KEGG" id="xbo:XBJ1_1173"/>
<dbReference type="EMBL" id="FN667741">
    <property type="protein sequence ID" value="CBJ80307.1"/>
    <property type="molecule type" value="Genomic_DNA"/>
</dbReference>